<evidence type="ECO:0000313" key="1">
    <source>
        <dbReference type="EMBL" id="KIW69945.1"/>
    </source>
</evidence>
<dbReference type="Proteomes" id="UP000054266">
    <property type="component" value="Unassembled WGS sequence"/>
</dbReference>
<dbReference type="PANTHER" id="PTHR38111">
    <property type="entry name" value="ZN(2)-C6 FUNGAL-TYPE DOMAIN-CONTAINING PROTEIN-RELATED"/>
    <property type="match status" value="1"/>
</dbReference>
<keyword evidence="2" id="KW-1185">Reference proteome</keyword>
<gene>
    <name evidence="1" type="ORF">PV04_02257</name>
</gene>
<dbReference type="InterPro" id="IPR053178">
    <property type="entry name" value="Osmoadaptation_assoc"/>
</dbReference>
<dbReference type="EMBL" id="KN846957">
    <property type="protein sequence ID" value="KIW69945.1"/>
    <property type="molecule type" value="Genomic_DNA"/>
</dbReference>
<evidence type="ECO:0000313" key="2">
    <source>
        <dbReference type="Proteomes" id="UP000054266"/>
    </source>
</evidence>
<dbReference type="PANTHER" id="PTHR38111:SF6">
    <property type="entry name" value="FINGER DOMAIN PROTEIN, PUTATIVE (AFU_ORTHOLOGUE AFUA_8G01940)-RELATED"/>
    <property type="match status" value="1"/>
</dbReference>
<organism evidence="1 2">
    <name type="scientific">Phialophora macrospora</name>
    <dbReference type="NCBI Taxonomy" id="1851006"/>
    <lineage>
        <taxon>Eukaryota</taxon>
        <taxon>Fungi</taxon>
        <taxon>Dikarya</taxon>
        <taxon>Ascomycota</taxon>
        <taxon>Pezizomycotina</taxon>
        <taxon>Eurotiomycetes</taxon>
        <taxon>Chaetothyriomycetidae</taxon>
        <taxon>Chaetothyriales</taxon>
        <taxon>Herpotrichiellaceae</taxon>
        <taxon>Phialophora</taxon>
    </lineage>
</organism>
<evidence type="ECO:0008006" key="3">
    <source>
        <dbReference type="Google" id="ProtNLM"/>
    </source>
</evidence>
<dbReference type="STRING" id="5601.A0A0D2FTU5"/>
<proteinExistence type="predicted"/>
<reference evidence="1 2" key="1">
    <citation type="submission" date="2015-01" db="EMBL/GenBank/DDBJ databases">
        <title>The Genome Sequence of Capronia semiimmersa CBS27337.</title>
        <authorList>
            <consortium name="The Broad Institute Genomics Platform"/>
            <person name="Cuomo C."/>
            <person name="de Hoog S."/>
            <person name="Gorbushina A."/>
            <person name="Stielow B."/>
            <person name="Teixiera M."/>
            <person name="Abouelleil A."/>
            <person name="Chapman S.B."/>
            <person name="Priest M."/>
            <person name="Young S.K."/>
            <person name="Wortman J."/>
            <person name="Nusbaum C."/>
            <person name="Birren B."/>
        </authorList>
    </citation>
    <scope>NUCLEOTIDE SEQUENCE [LARGE SCALE GENOMIC DNA]</scope>
    <source>
        <strain evidence="1 2">CBS 27337</strain>
    </source>
</reference>
<sequence length="321" mass="36319">MALARTQLERRYGRALQVLQNALDSSGSIDWTVWYTTLLLALFELLETSSQHAWIFHSQGAKHILLSLGPTNIKSDYEKILLAAQCQILTVEATFFNRDCFLSSLAWQNALQTTIKYDSKIPDRSEPVVTMWAIAACAPELFKRATEAILHHQSPRRIAKLAGELSALLDRYTIWREIWEESLVGNDFPFLDATNLATAGPTIYPQFLAFWALTNRFLLAIQPHRAPLAEANALDAAVRILEFDRIRQTDLVTDRCRTFSVSIGRSIEQTTMEWTMQQSVSRESQTIDPAVFLRWNTLLGRSIEDEADIPPTDKMASSIAS</sequence>
<name>A0A0D2FTU5_9EURO</name>
<dbReference type="AlphaFoldDB" id="A0A0D2FTU5"/>
<accession>A0A0D2FTU5</accession>
<dbReference type="HOGENOM" id="CLU_860542_0_0_1"/>
<protein>
    <recommendedName>
        <fullName evidence="3">Transcription factor domain-containing protein</fullName>
    </recommendedName>
</protein>